<dbReference type="GO" id="GO:0005524">
    <property type="term" value="F:ATP binding"/>
    <property type="evidence" value="ECO:0007669"/>
    <property type="project" value="InterPro"/>
</dbReference>
<evidence type="ECO:0000256" key="8">
    <source>
        <dbReference type="SAM" id="Phobius"/>
    </source>
</evidence>
<feature type="transmembrane region" description="Helical" evidence="8">
    <location>
        <begin position="240"/>
        <end position="265"/>
    </location>
</feature>
<feature type="transmembrane region" description="Helical" evidence="8">
    <location>
        <begin position="98"/>
        <end position="119"/>
    </location>
</feature>
<evidence type="ECO:0000259" key="9">
    <source>
        <dbReference type="Pfam" id="PF16185"/>
    </source>
</evidence>
<keyword evidence="6 8" id="KW-1133">Transmembrane helix</keyword>
<organism evidence="10 11">
    <name type="scientific">Elysia crispata</name>
    <name type="common">lettuce slug</name>
    <dbReference type="NCBI Taxonomy" id="231223"/>
    <lineage>
        <taxon>Eukaryota</taxon>
        <taxon>Metazoa</taxon>
        <taxon>Spiralia</taxon>
        <taxon>Lophotrochozoa</taxon>
        <taxon>Mollusca</taxon>
        <taxon>Gastropoda</taxon>
        <taxon>Heterobranchia</taxon>
        <taxon>Euthyneura</taxon>
        <taxon>Panpulmonata</taxon>
        <taxon>Sacoglossa</taxon>
        <taxon>Placobranchoidea</taxon>
        <taxon>Plakobranchidae</taxon>
        <taxon>Elysia</taxon>
    </lineage>
</organism>
<dbReference type="AlphaFoldDB" id="A0AAE1D151"/>
<evidence type="ECO:0000256" key="3">
    <source>
        <dbReference type="ARBA" id="ARBA00022475"/>
    </source>
</evidence>
<keyword evidence="5" id="KW-1278">Translocase</keyword>
<feature type="transmembrane region" description="Helical" evidence="8">
    <location>
        <begin position="63"/>
        <end position="86"/>
    </location>
</feature>
<evidence type="ECO:0000313" key="10">
    <source>
        <dbReference type="EMBL" id="KAK3750688.1"/>
    </source>
</evidence>
<reference evidence="10" key="1">
    <citation type="journal article" date="2023" name="G3 (Bethesda)">
        <title>A reference genome for the long-term kleptoplast-retaining sea slug Elysia crispata morphotype clarki.</title>
        <authorList>
            <person name="Eastman K.E."/>
            <person name="Pendleton A.L."/>
            <person name="Shaikh M.A."/>
            <person name="Suttiyut T."/>
            <person name="Ogas R."/>
            <person name="Tomko P."/>
            <person name="Gavelis G."/>
            <person name="Widhalm J.R."/>
            <person name="Wisecaver J.H."/>
        </authorList>
    </citation>
    <scope>NUCLEOTIDE SEQUENCE</scope>
    <source>
        <strain evidence="10">ECLA1</strain>
    </source>
</reference>
<feature type="transmembrane region" description="Helical" evidence="8">
    <location>
        <begin position="29"/>
        <end position="51"/>
    </location>
</feature>
<dbReference type="EMBL" id="JAWDGP010005859">
    <property type="protein sequence ID" value="KAK3750688.1"/>
    <property type="molecule type" value="Genomic_DNA"/>
</dbReference>
<keyword evidence="11" id="KW-1185">Reference proteome</keyword>
<name>A0AAE1D151_9GAST</name>
<dbReference type="Proteomes" id="UP001283361">
    <property type="component" value="Unassembled WGS sequence"/>
</dbReference>
<comment type="subcellular location">
    <subcellularLocation>
        <location evidence="1">Cell membrane</location>
        <topology evidence="1">Multi-pass membrane protein</topology>
    </subcellularLocation>
</comment>
<dbReference type="Pfam" id="PF16185">
    <property type="entry name" value="MTABC_N"/>
    <property type="match status" value="1"/>
</dbReference>
<dbReference type="InterPro" id="IPR032410">
    <property type="entry name" value="ABCB6_N"/>
</dbReference>
<feature type="domain" description="ATP-binding cassette sub-family B member 6 N-terminal five TM" evidence="9">
    <location>
        <begin position="3"/>
        <end position="235"/>
    </location>
</feature>
<dbReference type="InterPro" id="IPR036640">
    <property type="entry name" value="ABC1_TM_sf"/>
</dbReference>
<keyword evidence="3" id="KW-1003">Cell membrane</keyword>
<protein>
    <recommendedName>
        <fullName evidence="9">ATP-binding cassette sub-family B member 6 N-terminal five TM domain-containing protein</fullName>
    </recommendedName>
</protein>
<accession>A0AAE1D151</accession>
<evidence type="ECO:0000256" key="4">
    <source>
        <dbReference type="ARBA" id="ARBA00022692"/>
    </source>
</evidence>
<evidence type="ECO:0000256" key="7">
    <source>
        <dbReference type="ARBA" id="ARBA00023136"/>
    </source>
</evidence>
<evidence type="ECO:0000256" key="6">
    <source>
        <dbReference type="ARBA" id="ARBA00022989"/>
    </source>
</evidence>
<evidence type="ECO:0000256" key="1">
    <source>
        <dbReference type="ARBA" id="ARBA00004651"/>
    </source>
</evidence>
<keyword evidence="2" id="KW-0813">Transport</keyword>
<feature type="transmembrane region" description="Helical" evidence="8">
    <location>
        <begin position="173"/>
        <end position="192"/>
    </location>
</feature>
<comment type="caution">
    <text evidence="10">The sequence shown here is derived from an EMBL/GenBank/DDBJ whole genome shotgun (WGS) entry which is preliminary data.</text>
</comment>
<sequence length="277" mass="31937">MLFCENGTDWLPPWGDKGFNRCFYQSTSASIIFIFMTLGTLVQGILFYKYAILIDRRRVKKSWGYVLQVVCTAVLSLEALGHMVLYDVYLRKKELVGYQVMEAFLIIGACLLSLWLLALEKRSMLPSTPTRGQGLMLLMFWTLLFIRESLMFVSWNNTAWWWHLKNEYDRTELGLFGLRYVLVITLLILGFIGPSVQTSSYVLISDEESGQDHGNLSTWNNVWVKLKTMLPYVWPSGQKFLQVTVFLCLILLAAGRAVNVFVPIYSKKIGVFFYLLI</sequence>
<evidence type="ECO:0000256" key="2">
    <source>
        <dbReference type="ARBA" id="ARBA00022448"/>
    </source>
</evidence>
<evidence type="ECO:0000313" key="11">
    <source>
        <dbReference type="Proteomes" id="UP001283361"/>
    </source>
</evidence>
<keyword evidence="7 8" id="KW-0472">Membrane</keyword>
<proteinExistence type="predicted"/>
<evidence type="ECO:0000256" key="5">
    <source>
        <dbReference type="ARBA" id="ARBA00022967"/>
    </source>
</evidence>
<dbReference type="Gene3D" id="1.20.1560.10">
    <property type="entry name" value="ABC transporter type 1, transmembrane domain"/>
    <property type="match status" value="1"/>
</dbReference>
<gene>
    <name evidence="10" type="ORF">RRG08_061910</name>
</gene>
<dbReference type="GO" id="GO:0005886">
    <property type="term" value="C:plasma membrane"/>
    <property type="evidence" value="ECO:0007669"/>
    <property type="project" value="UniProtKB-SubCell"/>
</dbReference>
<keyword evidence="4 8" id="KW-0812">Transmembrane</keyword>